<dbReference type="InterPro" id="IPR001867">
    <property type="entry name" value="OmpR/PhoB-type_DNA-bd"/>
</dbReference>
<dbReference type="OrthoDB" id="9790442at2"/>
<dbReference type="InterPro" id="IPR016032">
    <property type="entry name" value="Sig_transdc_resp-reg_C-effctor"/>
</dbReference>
<organism evidence="10 11">
    <name type="scientific">Mycobacteroides saopaulense</name>
    <dbReference type="NCBI Taxonomy" id="1578165"/>
    <lineage>
        <taxon>Bacteria</taxon>
        <taxon>Bacillati</taxon>
        <taxon>Actinomycetota</taxon>
        <taxon>Actinomycetes</taxon>
        <taxon>Mycobacteriales</taxon>
        <taxon>Mycobacteriaceae</taxon>
        <taxon>Mycobacteroides</taxon>
    </lineage>
</organism>
<evidence type="ECO:0000313" key="11">
    <source>
        <dbReference type="Proteomes" id="UP000192434"/>
    </source>
</evidence>
<evidence type="ECO:0000313" key="10">
    <source>
        <dbReference type="EMBL" id="ORB58114.1"/>
    </source>
</evidence>
<dbReference type="InterPro" id="IPR011006">
    <property type="entry name" value="CheY-like_superfamily"/>
</dbReference>
<dbReference type="FunFam" id="3.40.50.2300:FF:000001">
    <property type="entry name" value="DNA-binding response regulator PhoB"/>
    <property type="match status" value="1"/>
</dbReference>
<dbReference type="FunFam" id="1.10.10.10:FF:000018">
    <property type="entry name" value="DNA-binding response regulator ResD"/>
    <property type="match status" value="1"/>
</dbReference>
<dbReference type="SMART" id="SM00448">
    <property type="entry name" value="REC"/>
    <property type="match status" value="1"/>
</dbReference>
<dbReference type="Gene3D" id="3.40.50.2300">
    <property type="match status" value="1"/>
</dbReference>
<dbReference type="GO" id="GO:0000976">
    <property type="term" value="F:transcription cis-regulatory region binding"/>
    <property type="evidence" value="ECO:0007669"/>
    <property type="project" value="TreeGrafter"/>
</dbReference>
<dbReference type="Gene3D" id="6.10.250.690">
    <property type="match status" value="1"/>
</dbReference>
<evidence type="ECO:0000256" key="2">
    <source>
        <dbReference type="ARBA" id="ARBA00023012"/>
    </source>
</evidence>
<evidence type="ECO:0000256" key="1">
    <source>
        <dbReference type="ARBA" id="ARBA00022553"/>
    </source>
</evidence>
<feature type="domain" description="Response regulatory" evidence="8">
    <location>
        <begin position="17"/>
        <end position="130"/>
    </location>
</feature>
<feature type="domain" description="OmpR/PhoB-type" evidence="9">
    <location>
        <begin position="148"/>
        <end position="247"/>
    </location>
</feature>
<dbReference type="InterPro" id="IPR036388">
    <property type="entry name" value="WH-like_DNA-bd_sf"/>
</dbReference>
<dbReference type="InterPro" id="IPR039420">
    <property type="entry name" value="WalR-like"/>
</dbReference>
<evidence type="ECO:0000259" key="8">
    <source>
        <dbReference type="PROSITE" id="PS50110"/>
    </source>
</evidence>
<keyword evidence="3" id="KW-0805">Transcription regulation</keyword>
<dbReference type="SUPFAM" id="SSF46894">
    <property type="entry name" value="C-terminal effector domain of the bipartite response regulators"/>
    <property type="match status" value="1"/>
</dbReference>
<accession>A0A1S4VX29</accession>
<keyword evidence="1 6" id="KW-0597">Phosphoprotein</keyword>
<dbReference type="RefSeq" id="WP_083015437.1">
    <property type="nucleotide sequence ID" value="NZ_CP010271.1"/>
</dbReference>
<dbReference type="SUPFAM" id="SSF52172">
    <property type="entry name" value="CheY-like"/>
    <property type="match status" value="1"/>
</dbReference>
<keyword evidence="4 7" id="KW-0238">DNA-binding</keyword>
<dbReference type="PANTHER" id="PTHR48111:SF4">
    <property type="entry name" value="DNA-BINDING DUAL TRANSCRIPTIONAL REGULATOR OMPR"/>
    <property type="match status" value="1"/>
</dbReference>
<dbReference type="GO" id="GO:0000156">
    <property type="term" value="F:phosphorelay response regulator activity"/>
    <property type="evidence" value="ECO:0007669"/>
    <property type="project" value="TreeGrafter"/>
</dbReference>
<dbReference type="Proteomes" id="UP000192434">
    <property type="component" value="Unassembled WGS sequence"/>
</dbReference>
<dbReference type="PROSITE" id="PS50110">
    <property type="entry name" value="RESPONSE_REGULATORY"/>
    <property type="match status" value="1"/>
</dbReference>
<dbReference type="Pfam" id="PF00486">
    <property type="entry name" value="Trans_reg_C"/>
    <property type="match status" value="1"/>
</dbReference>
<dbReference type="CDD" id="cd00383">
    <property type="entry name" value="trans_reg_C"/>
    <property type="match status" value="1"/>
</dbReference>
<dbReference type="GO" id="GO:0032993">
    <property type="term" value="C:protein-DNA complex"/>
    <property type="evidence" value="ECO:0007669"/>
    <property type="project" value="TreeGrafter"/>
</dbReference>
<feature type="DNA-binding region" description="OmpR/PhoB-type" evidence="7">
    <location>
        <begin position="148"/>
        <end position="247"/>
    </location>
</feature>
<dbReference type="PROSITE" id="PS51755">
    <property type="entry name" value="OMPR_PHOB"/>
    <property type="match status" value="1"/>
</dbReference>
<dbReference type="KEGG" id="msao:MYCSP_15235"/>
<dbReference type="Gene3D" id="1.10.10.10">
    <property type="entry name" value="Winged helix-like DNA-binding domain superfamily/Winged helix DNA-binding domain"/>
    <property type="match status" value="1"/>
</dbReference>
<evidence type="ECO:0000256" key="7">
    <source>
        <dbReference type="PROSITE-ProRule" id="PRU01091"/>
    </source>
</evidence>
<evidence type="ECO:0000259" key="9">
    <source>
        <dbReference type="PROSITE" id="PS51755"/>
    </source>
</evidence>
<dbReference type="EMBL" id="MVII01000012">
    <property type="protein sequence ID" value="ORB58114.1"/>
    <property type="molecule type" value="Genomic_DNA"/>
</dbReference>
<keyword evidence="5" id="KW-0804">Transcription</keyword>
<dbReference type="STRING" id="1578165.BKG68_04930"/>
<comment type="caution">
    <text evidence="10">The sequence shown here is derived from an EMBL/GenBank/DDBJ whole genome shotgun (WGS) entry which is preliminary data.</text>
</comment>
<dbReference type="AlphaFoldDB" id="A0A1S4VX29"/>
<evidence type="ECO:0000256" key="3">
    <source>
        <dbReference type="ARBA" id="ARBA00023015"/>
    </source>
</evidence>
<dbReference type="PANTHER" id="PTHR48111">
    <property type="entry name" value="REGULATOR OF RPOS"/>
    <property type="match status" value="1"/>
</dbReference>
<dbReference type="SMART" id="SM00862">
    <property type="entry name" value="Trans_reg_C"/>
    <property type="match status" value="1"/>
</dbReference>
<dbReference type="GO" id="GO:0005829">
    <property type="term" value="C:cytosol"/>
    <property type="evidence" value="ECO:0007669"/>
    <property type="project" value="TreeGrafter"/>
</dbReference>
<protein>
    <submittedName>
        <fullName evidence="10">DNA-binding response regulator</fullName>
    </submittedName>
</protein>
<sequence length="249" mass="27438">MDGLPDKAAPIPAPDYRALVVDDEVPLAEVVASYLRREMFEVHLAHDGRRALDLAREVDPDVVILDIGLPGVDGIEVCRQLRVFSDAYVVMLTARDTEVDTIVGLSVGADDYVTKPFSPREVVARVRAMLRRPRRVPAPSEDPALELSPPRVFGALRINVDSREVHVDQTPVTLTRTEFDVLSALSSRPGMVLSRKQLLDAVWGDSWVGNDNIVDVHIGHLRQKLGDNPTSPRYVTTVRGIGYRMGSGS</sequence>
<dbReference type="GO" id="GO:0006355">
    <property type="term" value="P:regulation of DNA-templated transcription"/>
    <property type="evidence" value="ECO:0007669"/>
    <property type="project" value="InterPro"/>
</dbReference>
<dbReference type="InterPro" id="IPR001789">
    <property type="entry name" value="Sig_transdc_resp-reg_receiver"/>
</dbReference>
<keyword evidence="2" id="KW-0902">Two-component regulatory system</keyword>
<dbReference type="Pfam" id="PF00072">
    <property type="entry name" value="Response_reg"/>
    <property type="match status" value="1"/>
</dbReference>
<evidence type="ECO:0000256" key="4">
    <source>
        <dbReference type="ARBA" id="ARBA00023125"/>
    </source>
</evidence>
<evidence type="ECO:0000256" key="6">
    <source>
        <dbReference type="PROSITE-ProRule" id="PRU00169"/>
    </source>
</evidence>
<feature type="modified residue" description="4-aspartylphosphate" evidence="6">
    <location>
        <position position="66"/>
    </location>
</feature>
<evidence type="ECO:0000256" key="5">
    <source>
        <dbReference type="ARBA" id="ARBA00023163"/>
    </source>
</evidence>
<proteinExistence type="predicted"/>
<reference evidence="10 11" key="1">
    <citation type="submission" date="2016-12" db="EMBL/GenBank/DDBJ databases">
        <title>The new phylogeny of genus Mycobacterium.</title>
        <authorList>
            <person name="Tortoli E."/>
            <person name="Trovato A."/>
            <person name="Cirillo D.M."/>
        </authorList>
    </citation>
    <scope>NUCLEOTIDE SEQUENCE [LARGE SCALE GENOMIC DNA]</scope>
    <source>
        <strain evidence="10 11">CCUG 66554</strain>
    </source>
</reference>
<gene>
    <name evidence="10" type="ORF">BST43_10840</name>
</gene>
<name>A0A1S4VX29_9MYCO</name>